<accession>A0AAD4LCT3</accession>
<sequence length="550" mass="62064">MSYTLYRSLTHIPEPHFPATESIKQLIETIGRDVVRFRRNTQISYNFVDKARSSCQAINSLIREVDENDDWDSYDKFTEAVDLLEELLLNSATVTQDEVQRHFGGDKDVETCIASASIWEANRERLRNCLNSVRAKSEIGKLLHNSNEETETAEAGSHDTEEETEIVEAGKHDDASFLLELYQSIKSHSFRERAEGSVPQLIELVNDRLADLYTLAQSEVLDDVLAIFTIKAAMLVSGVMDISVDSRANKDRTHHLKRESVWDAIHKLLNYLYDITEGAHADVPSVPEIEEKFDAFLQILQTIPEAPLPAAYTQLMKQAGKIRRPYHAQALALISLCRFLARHYEGLTEAEHTATNVEPFEDTCRETLSALQVAVASESALRGFDFDAPENAHVVTAFAAARTTVRNCFEHFGLTSHWAHYERIFLQAVEKDRSRTVQLNELLAARPSRTPDDTSDLVRVNVQVRDGSATGNVIREFAVGVEAETRLRALRWHISKALEPQDSARVLRDSTFFVRRGTAQEGDSLEACRVHMAIEEITRTRVCDLVLVLA</sequence>
<organism evidence="1 2">
    <name type="scientific">Lactarius akahatsu</name>
    <dbReference type="NCBI Taxonomy" id="416441"/>
    <lineage>
        <taxon>Eukaryota</taxon>
        <taxon>Fungi</taxon>
        <taxon>Dikarya</taxon>
        <taxon>Basidiomycota</taxon>
        <taxon>Agaricomycotina</taxon>
        <taxon>Agaricomycetes</taxon>
        <taxon>Russulales</taxon>
        <taxon>Russulaceae</taxon>
        <taxon>Lactarius</taxon>
    </lineage>
</organism>
<protein>
    <submittedName>
        <fullName evidence="1">Uncharacterized protein</fullName>
    </submittedName>
</protein>
<comment type="caution">
    <text evidence="1">The sequence shown here is derived from an EMBL/GenBank/DDBJ whole genome shotgun (WGS) entry which is preliminary data.</text>
</comment>
<evidence type="ECO:0000313" key="1">
    <source>
        <dbReference type="EMBL" id="KAH8986902.1"/>
    </source>
</evidence>
<dbReference type="EMBL" id="JAKELL010000051">
    <property type="protein sequence ID" value="KAH8986902.1"/>
    <property type="molecule type" value="Genomic_DNA"/>
</dbReference>
<dbReference type="Proteomes" id="UP001201163">
    <property type="component" value="Unassembled WGS sequence"/>
</dbReference>
<gene>
    <name evidence="1" type="ORF">EDB92DRAFT_1222862</name>
</gene>
<reference evidence="1" key="1">
    <citation type="submission" date="2022-01" db="EMBL/GenBank/DDBJ databases">
        <title>Comparative genomics reveals a dynamic genome evolution in the ectomycorrhizal milk-cap (Lactarius) mushrooms.</title>
        <authorList>
            <consortium name="DOE Joint Genome Institute"/>
            <person name="Lebreton A."/>
            <person name="Tang N."/>
            <person name="Kuo A."/>
            <person name="LaButti K."/>
            <person name="Drula E."/>
            <person name="Barry K."/>
            <person name="Clum A."/>
            <person name="Lipzen A."/>
            <person name="Mousain D."/>
            <person name="Ng V."/>
            <person name="Wang R."/>
            <person name="Wang X."/>
            <person name="Dai Y."/>
            <person name="Henrissat B."/>
            <person name="Grigoriev I.V."/>
            <person name="Guerin-Laguette A."/>
            <person name="Yu F."/>
            <person name="Martin F.M."/>
        </authorList>
    </citation>
    <scope>NUCLEOTIDE SEQUENCE</scope>
    <source>
        <strain evidence="1">QP</strain>
    </source>
</reference>
<name>A0AAD4LCT3_9AGAM</name>
<dbReference type="AlphaFoldDB" id="A0AAD4LCT3"/>
<evidence type="ECO:0000313" key="2">
    <source>
        <dbReference type="Proteomes" id="UP001201163"/>
    </source>
</evidence>
<keyword evidence="2" id="KW-1185">Reference proteome</keyword>
<proteinExistence type="predicted"/>